<dbReference type="InterPro" id="IPR005158">
    <property type="entry name" value="BTAD"/>
</dbReference>
<feature type="region of interest" description="Disordered" evidence="1">
    <location>
        <begin position="33"/>
        <end position="63"/>
    </location>
</feature>
<dbReference type="Pfam" id="PF03704">
    <property type="entry name" value="BTAD"/>
    <property type="match status" value="1"/>
</dbReference>
<keyword evidence="4" id="KW-1185">Reference proteome</keyword>
<name>A0A1H7ZUB5_9ACTN</name>
<evidence type="ECO:0000313" key="3">
    <source>
        <dbReference type="EMBL" id="SEM62025.1"/>
    </source>
</evidence>
<dbReference type="EMBL" id="FOBF01000015">
    <property type="protein sequence ID" value="SEM62025.1"/>
    <property type="molecule type" value="Genomic_DNA"/>
</dbReference>
<proteinExistence type="predicted"/>
<dbReference type="InterPro" id="IPR011990">
    <property type="entry name" value="TPR-like_helical_dom_sf"/>
</dbReference>
<accession>A0A1H7ZUB5</accession>
<protein>
    <submittedName>
        <fullName evidence="3">Transcriptional activator domain-containing protein</fullName>
    </submittedName>
</protein>
<dbReference type="SUPFAM" id="SSF48452">
    <property type="entry name" value="TPR-like"/>
    <property type="match status" value="1"/>
</dbReference>
<sequence length="63" mass="6550">MTAEARAGPHREDAWGRTAEALARFARVRRTLAEELGGEPGRAAARPGQEAGRADVPATGVPG</sequence>
<evidence type="ECO:0000313" key="4">
    <source>
        <dbReference type="Proteomes" id="UP000198953"/>
    </source>
</evidence>
<dbReference type="AlphaFoldDB" id="A0A1H7ZUB5"/>
<organism evidence="3 4">
    <name type="scientific">Nonomuraea pusilla</name>
    <dbReference type="NCBI Taxonomy" id="46177"/>
    <lineage>
        <taxon>Bacteria</taxon>
        <taxon>Bacillati</taxon>
        <taxon>Actinomycetota</taxon>
        <taxon>Actinomycetes</taxon>
        <taxon>Streptosporangiales</taxon>
        <taxon>Streptosporangiaceae</taxon>
        <taxon>Nonomuraea</taxon>
    </lineage>
</organism>
<reference evidence="3 4" key="1">
    <citation type="submission" date="2016-10" db="EMBL/GenBank/DDBJ databases">
        <authorList>
            <person name="de Groot N.N."/>
        </authorList>
    </citation>
    <scope>NUCLEOTIDE SEQUENCE [LARGE SCALE GENOMIC DNA]</scope>
    <source>
        <strain evidence="3 4">DSM 43357</strain>
    </source>
</reference>
<evidence type="ECO:0000256" key="1">
    <source>
        <dbReference type="SAM" id="MobiDB-lite"/>
    </source>
</evidence>
<feature type="domain" description="Bacterial transcriptional activator" evidence="2">
    <location>
        <begin position="15"/>
        <end position="46"/>
    </location>
</feature>
<dbReference type="RefSeq" id="WP_091103692.1">
    <property type="nucleotide sequence ID" value="NZ_FOBF01000015.1"/>
</dbReference>
<dbReference type="Gene3D" id="1.25.40.10">
    <property type="entry name" value="Tetratricopeptide repeat domain"/>
    <property type="match status" value="1"/>
</dbReference>
<evidence type="ECO:0000259" key="2">
    <source>
        <dbReference type="Pfam" id="PF03704"/>
    </source>
</evidence>
<gene>
    <name evidence="3" type="ORF">SAMN05660976_05628</name>
</gene>
<dbReference type="Proteomes" id="UP000198953">
    <property type="component" value="Unassembled WGS sequence"/>
</dbReference>